<dbReference type="Gene3D" id="3.20.20.70">
    <property type="entry name" value="Aldolase class I"/>
    <property type="match status" value="1"/>
</dbReference>
<dbReference type="PANTHER" id="PTHR43656">
    <property type="entry name" value="BINDING OXIDOREDUCTASE, PUTATIVE (AFU_ORTHOLOGUE AFUA_2G08260)-RELATED"/>
    <property type="match status" value="1"/>
</dbReference>
<accession>A0A1I0V2W0</accession>
<dbReference type="EMBL" id="FOJX01000001">
    <property type="protein sequence ID" value="SFA70655.1"/>
    <property type="molecule type" value="Genomic_DNA"/>
</dbReference>
<reference evidence="4 5" key="1">
    <citation type="submission" date="2016-10" db="EMBL/GenBank/DDBJ databases">
        <authorList>
            <person name="de Groot N.N."/>
        </authorList>
    </citation>
    <scope>NUCLEOTIDE SEQUENCE [LARGE SCALE GENOMIC DNA]</scope>
    <source>
        <strain evidence="4 5">L14</strain>
    </source>
</reference>
<evidence type="ECO:0000256" key="1">
    <source>
        <dbReference type="ARBA" id="ARBA00022630"/>
    </source>
</evidence>
<dbReference type="CDD" id="cd02803">
    <property type="entry name" value="OYE_like_FMN_family"/>
    <property type="match status" value="1"/>
</dbReference>
<dbReference type="GO" id="GO:0016491">
    <property type="term" value="F:oxidoreductase activity"/>
    <property type="evidence" value="ECO:0007669"/>
    <property type="project" value="UniProtKB-KW"/>
</dbReference>
<proteinExistence type="predicted"/>
<protein>
    <submittedName>
        <fullName evidence="4">2,4-dienoyl-CoA reductase</fullName>
    </submittedName>
</protein>
<sequence length="364" mass="39570">MTSEVGESRSLFDKIKIGSLELKNRLIRGALMQRFVGKDGVVTDEEADDLENVAKGGVAMIVTGMMAIDEHSAALPEMIRVYDERFEDTYRQVVRRVHENGSLLTAQLCHCGARAAAAQNEILAPSAVKVGEAAAREMTQAEIESVVESFAEAAEKCKSCGCDAVELHAAHGYLLSEFLSPYFNHRTDEYGGSLENRTRLLLQVVQAVRQSVGEDYPVLVKINGADYIEPGFTNEECVTVCQMLEAAGVTAVEISGGASVSRESAATRPGVKLNTQGTYLTEAKAVAEAVKIPFIAICGYRDPDFMEKILNETSITAFSLARPIVREPALPARWQNGDRKPSDCLSCNRCFVAEHRGCPVLCGK</sequence>
<keyword evidence="2" id="KW-0560">Oxidoreductase</keyword>
<name>A0A1I0V2W0_SELRU</name>
<feature type="domain" description="NADH:flavin oxidoreductase/NADH oxidase N-terminal" evidence="3">
    <location>
        <begin position="10"/>
        <end position="337"/>
    </location>
</feature>
<keyword evidence="1" id="KW-0285">Flavoprotein</keyword>
<evidence type="ECO:0000256" key="2">
    <source>
        <dbReference type="ARBA" id="ARBA00023002"/>
    </source>
</evidence>
<evidence type="ECO:0000259" key="3">
    <source>
        <dbReference type="Pfam" id="PF00724"/>
    </source>
</evidence>
<dbReference type="PANTHER" id="PTHR43656:SF2">
    <property type="entry name" value="BINDING OXIDOREDUCTASE, PUTATIVE (AFU_ORTHOLOGUE AFUA_2G08260)-RELATED"/>
    <property type="match status" value="1"/>
</dbReference>
<organism evidence="4 5">
    <name type="scientific">Selenomonas ruminantium</name>
    <dbReference type="NCBI Taxonomy" id="971"/>
    <lineage>
        <taxon>Bacteria</taxon>
        <taxon>Bacillati</taxon>
        <taxon>Bacillota</taxon>
        <taxon>Negativicutes</taxon>
        <taxon>Selenomonadales</taxon>
        <taxon>Selenomonadaceae</taxon>
        <taxon>Selenomonas</taxon>
    </lineage>
</organism>
<dbReference type="InterPro" id="IPR013785">
    <property type="entry name" value="Aldolase_TIM"/>
</dbReference>
<dbReference type="InterPro" id="IPR051799">
    <property type="entry name" value="NADH_flavin_oxidoreductase"/>
</dbReference>
<gene>
    <name evidence="4" type="ORF">SAMN05216587_101205</name>
</gene>
<dbReference type="InterPro" id="IPR001155">
    <property type="entry name" value="OxRdtase_FMN_N"/>
</dbReference>
<dbReference type="AlphaFoldDB" id="A0A1I0V2W0"/>
<evidence type="ECO:0000313" key="4">
    <source>
        <dbReference type="EMBL" id="SFA70655.1"/>
    </source>
</evidence>
<dbReference type="RefSeq" id="WP_074811797.1">
    <property type="nucleotide sequence ID" value="NZ_FOJX01000001.1"/>
</dbReference>
<dbReference type="GO" id="GO:0010181">
    <property type="term" value="F:FMN binding"/>
    <property type="evidence" value="ECO:0007669"/>
    <property type="project" value="InterPro"/>
</dbReference>
<dbReference type="SUPFAM" id="SSF51395">
    <property type="entry name" value="FMN-linked oxidoreductases"/>
    <property type="match status" value="1"/>
</dbReference>
<dbReference type="Proteomes" id="UP000183843">
    <property type="component" value="Unassembled WGS sequence"/>
</dbReference>
<evidence type="ECO:0000313" key="5">
    <source>
        <dbReference type="Proteomes" id="UP000183843"/>
    </source>
</evidence>
<dbReference type="Pfam" id="PF00724">
    <property type="entry name" value="Oxidored_FMN"/>
    <property type="match status" value="1"/>
</dbReference>